<name>A0AAV0MQC9_9ROSI</name>
<organism evidence="2 3">
    <name type="scientific">Linum tenue</name>
    <dbReference type="NCBI Taxonomy" id="586396"/>
    <lineage>
        <taxon>Eukaryota</taxon>
        <taxon>Viridiplantae</taxon>
        <taxon>Streptophyta</taxon>
        <taxon>Embryophyta</taxon>
        <taxon>Tracheophyta</taxon>
        <taxon>Spermatophyta</taxon>
        <taxon>Magnoliopsida</taxon>
        <taxon>eudicotyledons</taxon>
        <taxon>Gunneridae</taxon>
        <taxon>Pentapetalae</taxon>
        <taxon>rosids</taxon>
        <taxon>fabids</taxon>
        <taxon>Malpighiales</taxon>
        <taxon>Linaceae</taxon>
        <taxon>Linum</taxon>
    </lineage>
</organism>
<feature type="compositionally biased region" description="Pro residues" evidence="1">
    <location>
        <begin position="1"/>
        <end position="18"/>
    </location>
</feature>
<feature type="compositionally biased region" description="Basic residues" evidence="1">
    <location>
        <begin position="59"/>
        <end position="71"/>
    </location>
</feature>
<dbReference type="EMBL" id="CAMGYJ010000007">
    <property type="protein sequence ID" value="CAI0448415.1"/>
    <property type="molecule type" value="Genomic_DNA"/>
</dbReference>
<gene>
    <name evidence="2" type="ORF">LITE_LOCUS29779</name>
</gene>
<protein>
    <submittedName>
        <fullName evidence="2">Uncharacterized protein</fullName>
    </submittedName>
</protein>
<dbReference type="Proteomes" id="UP001154282">
    <property type="component" value="Unassembled WGS sequence"/>
</dbReference>
<evidence type="ECO:0000256" key="1">
    <source>
        <dbReference type="SAM" id="MobiDB-lite"/>
    </source>
</evidence>
<proteinExistence type="predicted"/>
<feature type="region of interest" description="Disordered" evidence="1">
    <location>
        <begin position="1"/>
        <end position="103"/>
    </location>
</feature>
<sequence>MRTGLPPRPALPSQPPQGVPQRPQTVRGQQHAEDHKGAQPRPPIPRDEDHHPPGQRPSPRPRRRLLPRHPRASAPDQIDGGRARPRPSPARLLPSTCRCRVRS</sequence>
<comment type="caution">
    <text evidence="2">The sequence shown here is derived from an EMBL/GenBank/DDBJ whole genome shotgun (WGS) entry which is preliminary data.</text>
</comment>
<evidence type="ECO:0000313" key="2">
    <source>
        <dbReference type="EMBL" id="CAI0448415.1"/>
    </source>
</evidence>
<evidence type="ECO:0000313" key="3">
    <source>
        <dbReference type="Proteomes" id="UP001154282"/>
    </source>
</evidence>
<dbReference type="AlphaFoldDB" id="A0AAV0MQC9"/>
<keyword evidence="3" id="KW-1185">Reference proteome</keyword>
<accession>A0AAV0MQC9</accession>
<reference evidence="2" key="1">
    <citation type="submission" date="2022-08" db="EMBL/GenBank/DDBJ databases">
        <authorList>
            <person name="Gutierrez-Valencia J."/>
        </authorList>
    </citation>
    <scope>NUCLEOTIDE SEQUENCE</scope>
</reference>